<feature type="domain" description="Lsr2 dimerization" evidence="2">
    <location>
        <begin position="1"/>
        <end position="60"/>
    </location>
</feature>
<protein>
    <submittedName>
        <fullName evidence="4">Nucleoid-associated protein Lsr2</fullName>
    </submittedName>
</protein>
<dbReference type="RefSeq" id="WP_055122059.1">
    <property type="nucleotide sequence ID" value="NZ_LKST01000002.1"/>
</dbReference>
<dbReference type="InterPro" id="IPR042261">
    <property type="entry name" value="Lsr2-like_dimerization"/>
</dbReference>
<dbReference type="EMBL" id="LKST01000002">
    <property type="protein sequence ID" value="KQB84055.1"/>
    <property type="molecule type" value="Genomic_DNA"/>
</dbReference>
<reference evidence="4 5" key="1">
    <citation type="submission" date="2015-10" db="EMBL/GenBank/DDBJ databases">
        <title>Corynebacteirum lowii and Corynebacterium oculi species nova, derived from human clinical disease and and emended description of Corynebacterium mastiditis.</title>
        <authorList>
            <person name="Bernard K."/>
            <person name="Pacheco A.L."/>
            <person name="Mcdougall C."/>
            <person name="Burtx T."/>
            <person name="Weibe D."/>
            <person name="Tyler S."/>
            <person name="Olson A.B."/>
            <person name="Cnockaert M."/>
            <person name="Eguchi H."/>
            <person name="Kuwahara T."/>
            <person name="Nakayama-Imaohji H."/>
            <person name="Boudewijins M."/>
            <person name="Van Hoecke F."/>
            <person name="Bernier A.-M."/>
            <person name="Vandamme P."/>
        </authorList>
    </citation>
    <scope>NUCLEOTIDE SEQUENCE [LARGE SCALE GENOMIC DNA]</scope>
    <source>
        <strain evidence="4 5">NML 130210</strain>
    </source>
</reference>
<proteinExistence type="predicted"/>
<dbReference type="Gene3D" id="3.30.60.230">
    <property type="entry name" value="Lsr2, dimerization domain"/>
    <property type="match status" value="1"/>
</dbReference>
<dbReference type="Pfam" id="PF23359">
    <property type="entry name" value="Lsr2_DNA-bd"/>
    <property type="match status" value="1"/>
</dbReference>
<gene>
    <name evidence="4" type="primary">lsr2_1</name>
    <name evidence="4" type="ORF">Cocul_00851</name>
</gene>
<evidence type="ECO:0000256" key="1">
    <source>
        <dbReference type="ARBA" id="ARBA00023125"/>
    </source>
</evidence>
<evidence type="ECO:0000259" key="3">
    <source>
        <dbReference type="Pfam" id="PF23359"/>
    </source>
</evidence>
<dbReference type="Pfam" id="PF11774">
    <property type="entry name" value="Lsr2"/>
    <property type="match status" value="1"/>
</dbReference>
<organism evidence="4 5">
    <name type="scientific">Corynebacterium oculi</name>
    <dbReference type="NCBI Taxonomy" id="1544416"/>
    <lineage>
        <taxon>Bacteria</taxon>
        <taxon>Bacillati</taxon>
        <taxon>Actinomycetota</taxon>
        <taxon>Actinomycetes</taxon>
        <taxon>Mycobacteriales</taxon>
        <taxon>Corynebacteriaceae</taxon>
        <taxon>Corynebacterium</taxon>
    </lineage>
</organism>
<dbReference type="OrthoDB" id="4113332at2"/>
<evidence type="ECO:0000313" key="5">
    <source>
        <dbReference type="Proteomes" id="UP000050517"/>
    </source>
</evidence>
<dbReference type="GO" id="GO:0016746">
    <property type="term" value="F:acyltransferase activity"/>
    <property type="evidence" value="ECO:0007669"/>
    <property type="project" value="InterPro"/>
</dbReference>
<comment type="caution">
    <text evidence="4">The sequence shown here is derived from an EMBL/GenBank/DDBJ whole genome shotgun (WGS) entry which is preliminary data.</text>
</comment>
<evidence type="ECO:0000259" key="2">
    <source>
        <dbReference type="Pfam" id="PF11774"/>
    </source>
</evidence>
<name>A0A0Q0Z3X3_9CORY</name>
<dbReference type="InterPro" id="IPR024412">
    <property type="entry name" value="Lsr2_dim_dom"/>
</dbReference>
<dbReference type="STRING" id="1544416.Cocul_00851"/>
<sequence length="113" mass="12916">MARKEVTQFFDDLSGNPLSAEEVQSVIFGVDNDTYIIDLSEKNAEKFRETLQPYIQVARKHVAPTQKIRRTRGVTTNGRAREIRQWAIDQGKEISLRGKIPTEIIEAYDAAHK</sequence>
<dbReference type="InterPro" id="IPR055370">
    <property type="entry name" value="Lsr2_DNA-bd"/>
</dbReference>
<dbReference type="Gene3D" id="4.10.320.10">
    <property type="entry name" value="E3-binding domain"/>
    <property type="match status" value="1"/>
</dbReference>
<dbReference type="PATRIC" id="fig|1544416.3.peg.850"/>
<keyword evidence="5" id="KW-1185">Reference proteome</keyword>
<dbReference type="AlphaFoldDB" id="A0A0Q0Z3X3"/>
<dbReference type="InterPro" id="IPR036625">
    <property type="entry name" value="E3-bd_dom_sf"/>
</dbReference>
<accession>A0A0Q0Z3X3</accession>
<evidence type="ECO:0000313" key="4">
    <source>
        <dbReference type="EMBL" id="KQB84055.1"/>
    </source>
</evidence>
<dbReference type="Proteomes" id="UP000050517">
    <property type="component" value="Unassembled WGS sequence"/>
</dbReference>
<keyword evidence="1" id="KW-0238">DNA-binding</keyword>
<feature type="domain" description="Lsr2 DNA-binding" evidence="3">
    <location>
        <begin position="78"/>
        <end position="111"/>
    </location>
</feature>
<dbReference type="GO" id="GO:0003677">
    <property type="term" value="F:DNA binding"/>
    <property type="evidence" value="ECO:0007669"/>
    <property type="project" value="UniProtKB-KW"/>
</dbReference>